<name>A0A8H4VBR6_9HYPO</name>
<dbReference type="AlphaFoldDB" id="A0A8H4VBR6"/>
<feature type="region of interest" description="Disordered" evidence="1">
    <location>
        <begin position="1"/>
        <end position="45"/>
    </location>
</feature>
<accession>A0A8H4VBR6</accession>
<keyword evidence="3" id="KW-1185">Reference proteome</keyword>
<reference evidence="2 3" key="1">
    <citation type="journal article" date="2020" name="G3 (Bethesda)">
        <title>Genetic Underpinnings of Host Manipulation by Ophiocordyceps as Revealed by Comparative Transcriptomics.</title>
        <authorList>
            <person name="Will I."/>
            <person name="Das B."/>
            <person name="Trinh T."/>
            <person name="Brachmann A."/>
            <person name="Ohm R.A."/>
            <person name="de Bekker C."/>
        </authorList>
    </citation>
    <scope>NUCLEOTIDE SEQUENCE [LARGE SCALE GENOMIC DNA]</scope>
    <source>
        <strain evidence="2 3">EC05</strain>
    </source>
</reference>
<dbReference type="EMBL" id="JAACLJ010000007">
    <property type="protein sequence ID" value="KAF4583225.1"/>
    <property type="molecule type" value="Genomic_DNA"/>
</dbReference>
<organism evidence="2 3">
    <name type="scientific">Ophiocordyceps camponoti-floridani</name>
    <dbReference type="NCBI Taxonomy" id="2030778"/>
    <lineage>
        <taxon>Eukaryota</taxon>
        <taxon>Fungi</taxon>
        <taxon>Dikarya</taxon>
        <taxon>Ascomycota</taxon>
        <taxon>Pezizomycotina</taxon>
        <taxon>Sordariomycetes</taxon>
        <taxon>Hypocreomycetidae</taxon>
        <taxon>Hypocreales</taxon>
        <taxon>Ophiocordycipitaceae</taxon>
        <taxon>Ophiocordyceps</taxon>
    </lineage>
</organism>
<dbReference type="OrthoDB" id="5317787at2759"/>
<comment type="caution">
    <text evidence="2">The sequence shown here is derived from an EMBL/GenBank/DDBJ whole genome shotgun (WGS) entry which is preliminary data.</text>
</comment>
<evidence type="ECO:0000256" key="1">
    <source>
        <dbReference type="SAM" id="MobiDB-lite"/>
    </source>
</evidence>
<sequence>MTPRPLGLTPPSPSSSASTVATYDSSNSRPSSCLGTQTGPHRPATTTDAQTFAQLFPSLERLRVRHDDSAEDGERNLRVDVVVEEGRGGRGPLTLQLFHLRILDMQKRILSLRRYDTIKLEFSNYARISLRRRGGRRYGFDWWGERYRWKRASDAEAVGSFYLLRVGCRDPVAYLVAEGGRAGGLVPPCSLWIGDRAAAADFAE</sequence>
<protein>
    <submittedName>
        <fullName evidence="2">Uncharacterized protein</fullName>
    </submittedName>
</protein>
<feature type="compositionally biased region" description="Polar residues" evidence="1">
    <location>
        <begin position="23"/>
        <end position="45"/>
    </location>
</feature>
<dbReference type="Proteomes" id="UP000562929">
    <property type="component" value="Unassembled WGS sequence"/>
</dbReference>
<evidence type="ECO:0000313" key="3">
    <source>
        <dbReference type="Proteomes" id="UP000562929"/>
    </source>
</evidence>
<proteinExistence type="predicted"/>
<evidence type="ECO:0000313" key="2">
    <source>
        <dbReference type="EMBL" id="KAF4583225.1"/>
    </source>
</evidence>
<gene>
    <name evidence="2" type="ORF">GQ602_006369</name>
</gene>